<protein>
    <recommendedName>
        <fullName evidence="5">Lipopolysaccharide assembly protein A domain-containing protein</fullName>
    </recommendedName>
</protein>
<evidence type="ECO:0000313" key="4">
    <source>
        <dbReference type="Proteomes" id="UP000619041"/>
    </source>
</evidence>
<evidence type="ECO:0008006" key="5">
    <source>
        <dbReference type="Google" id="ProtNLM"/>
    </source>
</evidence>
<keyword evidence="2" id="KW-1133">Transmembrane helix</keyword>
<sequence length="113" mass="12664">MQIVRTIVWAALLALLLAFSFFNWRPVEVQIWDNLVLETKIPALVIVAFLLGLVPMWLIHRGSKWRLQRRVATLENAVRAQAVAPTAPPVERPLTRPDAPVEGAPVPRSEILG</sequence>
<reference evidence="4" key="1">
    <citation type="journal article" date="2019" name="Int. J. Syst. Evol. Microbiol.">
        <title>The Global Catalogue of Microorganisms (GCM) 10K type strain sequencing project: providing services to taxonomists for standard genome sequencing and annotation.</title>
        <authorList>
            <consortium name="The Broad Institute Genomics Platform"/>
            <consortium name="The Broad Institute Genome Sequencing Center for Infectious Disease"/>
            <person name="Wu L."/>
            <person name="Ma J."/>
        </authorList>
    </citation>
    <scope>NUCLEOTIDE SEQUENCE [LARGE SCALE GENOMIC DNA]</scope>
    <source>
        <strain evidence="4">CGMCC 1.15959</strain>
    </source>
</reference>
<keyword evidence="4" id="KW-1185">Reference proteome</keyword>
<feature type="transmembrane region" description="Helical" evidence="2">
    <location>
        <begin position="39"/>
        <end position="59"/>
    </location>
</feature>
<keyword evidence="2" id="KW-0812">Transmembrane</keyword>
<name>A0ABQ1S939_9SPHN</name>
<dbReference type="RefSeq" id="WP_188644537.1">
    <property type="nucleotide sequence ID" value="NZ_BMKL01000001.1"/>
</dbReference>
<gene>
    <name evidence="3" type="ORF">GCM10011515_14600</name>
</gene>
<dbReference type="Proteomes" id="UP000619041">
    <property type="component" value="Unassembled WGS sequence"/>
</dbReference>
<evidence type="ECO:0000313" key="3">
    <source>
        <dbReference type="EMBL" id="GGD95782.1"/>
    </source>
</evidence>
<dbReference type="EMBL" id="BMKL01000001">
    <property type="protein sequence ID" value="GGD95782.1"/>
    <property type="molecule type" value="Genomic_DNA"/>
</dbReference>
<organism evidence="3 4">
    <name type="scientific">Tsuneonella deserti</name>
    <dbReference type="NCBI Taxonomy" id="2035528"/>
    <lineage>
        <taxon>Bacteria</taxon>
        <taxon>Pseudomonadati</taxon>
        <taxon>Pseudomonadota</taxon>
        <taxon>Alphaproteobacteria</taxon>
        <taxon>Sphingomonadales</taxon>
        <taxon>Erythrobacteraceae</taxon>
        <taxon>Tsuneonella</taxon>
    </lineage>
</organism>
<evidence type="ECO:0000256" key="1">
    <source>
        <dbReference type="SAM" id="MobiDB-lite"/>
    </source>
</evidence>
<keyword evidence="2" id="KW-0472">Membrane</keyword>
<feature type="region of interest" description="Disordered" evidence="1">
    <location>
        <begin position="84"/>
        <end position="113"/>
    </location>
</feature>
<evidence type="ECO:0000256" key="2">
    <source>
        <dbReference type="SAM" id="Phobius"/>
    </source>
</evidence>
<proteinExistence type="predicted"/>
<comment type="caution">
    <text evidence="3">The sequence shown here is derived from an EMBL/GenBank/DDBJ whole genome shotgun (WGS) entry which is preliminary data.</text>
</comment>
<accession>A0ABQ1S939</accession>